<keyword evidence="1" id="KW-1133">Transmembrane helix</keyword>
<organism evidence="2 3">
    <name type="scientific">Podarcis lilfordi</name>
    <name type="common">Lilford's wall lizard</name>
    <dbReference type="NCBI Taxonomy" id="74358"/>
    <lineage>
        <taxon>Eukaryota</taxon>
        <taxon>Metazoa</taxon>
        <taxon>Chordata</taxon>
        <taxon>Craniata</taxon>
        <taxon>Vertebrata</taxon>
        <taxon>Euteleostomi</taxon>
        <taxon>Lepidosauria</taxon>
        <taxon>Squamata</taxon>
        <taxon>Bifurcata</taxon>
        <taxon>Unidentata</taxon>
        <taxon>Episquamata</taxon>
        <taxon>Laterata</taxon>
        <taxon>Lacertibaenia</taxon>
        <taxon>Lacertidae</taxon>
        <taxon>Podarcis</taxon>
    </lineage>
</organism>
<sequence>MLMTIGVETPESFKEEPPTIYFIIFISTICHLIFRILKWVAEARDPAKFFASGFDRCRCIYFLVPVKDSHVPRKVPIAFGTMQYLLLITHPTVLYLHTP</sequence>
<protein>
    <submittedName>
        <fullName evidence="2">Uncharacterized protein</fullName>
    </submittedName>
</protein>
<proteinExistence type="predicted"/>
<dbReference type="AlphaFoldDB" id="A0AA35KNE9"/>
<dbReference type="EMBL" id="OX395133">
    <property type="protein sequence ID" value="CAI5781401.1"/>
    <property type="molecule type" value="Genomic_DNA"/>
</dbReference>
<keyword evidence="3" id="KW-1185">Reference proteome</keyword>
<feature type="transmembrane region" description="Helical" evidence="1">
    <location>
        <begin position="20"/>
        <end position="37"/>
    </location>
</feature>
<evidence type="ECO:0000256" key="1">
    <source>
        <dbReference type="SAM" id="Phobius"/>
    </source>
</evidence>
<keyword evidence="1" id="KW-0472">Membrane</keyword>
<accession>A0AA35KNE9</accession>
<evidence type="ECO:0000313" key="2">
    <source>
        <dbReference type="EMBL" id="CAI5781401.1"/>
    </source>
</evidence>
<evidence type="ECO:0000313" key="3">
    <source>
        <dbReference type="Proteomes" id="UP001178461"/>
    </source>
</evidence>
<gene>
    <name evidence="2" type="ORF">PODLI_1B017388</name>
</gene>
<keyword evidence="1" id="KW-0812">Transmembrane</keyword>
<reference evidence="2" key="1">
    <citation type="submission" date="2022-12" db="EMBL/GenBank/DDBJ databases">
        <authorList>
            <person name="Alioto T."/>
            <person name="Alioto T."/>
            <person name="Gomez Garrido J."/>
        </authorList>
    </citation>
    <scope>NUCLEOTIDE SEQUENCE</scope>
</reference>
<name>A0AA35KNE9_9SAUR</name>
<dbReference type="Proteomes" id="UP001178461">
    <property type="component" value="Chromosome 8"/>
</dbReference>